<comment type="caution">
    <text evidence="2">The sequence shown here is derived from an EMBL/GenBank/DDBJ whole genome shotgun (WGS) entry which is preliminary data.</text>
</comment>
<accession>A0A9D3YCK5</accession>
<reference evidence="2" key="2">
    <citation type="submission" date="2020-11" db="EMBL/GenBank/DDBJ databases">
        <authorList>
            <person name="McCartney M.A."/>
            <person name="Auch B."/>
            <person name="Kono T."/>
            <person name="Mallez S."/>
            <person name="Becker A."/>
            <person name="Gohl D.M."/>
            <person name="Silverstein K.A.T."/>
            <person name="Koren S."/>
            <person name="Bechman K.B."/>
            <person name="Herman A."/>
            <person name="Abrahante J.E."/>
            <person name="Garbe J."/>
        </authorList>
    </citation>
    <scope>NUCLEOTIDE SEQUENCE</scope>
    <source>
        <strain evidence="2">Duluth1</strain>
        <tissue evidence="2">Whole animal</tissue>
    </source>
</reference>
<evidence type="ECO:0000313" key="3">
    <source>
        <dbReference type="Proteomes" id="UP000828390"/>
    </source>
</evidence>
<organism evidence="2 3">
    <name type="scientific">Dreissena polymorpha</name>
    <name type="common">Zebra mussel</name>
    <name type="synonym">Mytilus polymorpha</name>
    <dbReference type="NCBI Taxonomy" id="45954"/>
    <lineage>
        <taxon>Eukaryota</taxon>
        <taxon>Metazoa</taxon>
        <taxon>Spiralia</taxon>
        <taxon>Lophotrochozoa</taxon>
        <taxon>Mollusca</taxon>
        <taxon>Bivalvia</taxon>
        <taxon>Autobranchia</taxon>
        <taxon>Heteroconchia</taxon>
        <taxon>Euheterodonta</taxon>
        <taxon>Imparidentia</taxon>
        <taxon>Neoheterodontei</taxon>
        <taxon>Myida</taxon>
        <taxon>Dreissenoidea</taxon>
        <taxon>Dreissenidae</taxon>
        <taxon>Dreissena</taxon>
    </lineage>
</organism>
<feature type="region of interest" description="Disordered" evidence="1">
    <location>
        <begin position="64"/>
        <end position="100"/>
    </location>
</feature>
<keyword evidence="3" id="KW-1185">Reference proteome</keyword>
<dbReference type="Proteomes" id="UP000828390">
    <property type="component" value="Unassembled WGS sequence"/>
</dbReference>
<sequence>MLLDTKVLYLTHKKAIFQGAKGHSSVINRRCTMPFGVYHPLNIQYLYSYQFSMKSAKALPRYGYGQTDGKTDGKMDGQRQNNIPPPMAGDNNGRQNFSIK</sequence>
<name>A0A9D3YCK5_DREPO</name>
<reference evidence="2" key="1">
    <citation type="journal article" date="2019" name="bioRxiv">
        <title>The Genome of the Zebra Mussel, Dreissena polymorpha: A Resource for Invasive Species Research.</title>
        <authorList>
            <person name="McCartney M.A."/>
            <person name="Auch B."/>
            <person name="Kono T."/>
            <person name="Mallez S."/>
            <person name="Zhang Y."/>
            <person name="Obille A."/>
            <person name="Becker A."/>
            <person name="Abrahante J.E."/>
            <person name="Garbe J."/>
            <person name="Badalamenti J.P."/>
            <person name="Herman A."/>
            <person name="Mangelson H."/>
            <person name="Liachko I."/>
            <person name="Sullivan S."/>
            <person name="Sone E.D."/>
            <person name="Koren S."/>
            <person name="Silverstein K.A.T."/>
            <person name="Beckman K.B."/>
            <person name="Gohl D.M."/>
        </authorList>
    </citation>
    <scope>NUCLEOTIDE SEQUENCE</scope>
    <source>
        <strain evidence="2">Duluth1</strain>
        <tissue evidence="2">Whole animal</tissue>
    </source>
</reference>
<proteinExistence type="predicted"/>
<gene>
    <name evidence="2" type="ORF">DPMN_085345</name>
</gene>
<dbReference type="EMBL" id="JAIWYP010000016">
    <property type="protein sequence ID" value="KAH3697835.1"/>
    <property type="molecule type" value="Genomic_DNA"/>
</dbReference>
<dbReference type="AlphaFoldDB" id="A0A9D3YCK5"/>
<evidence type="ECO:0000256" key="1">
    <source>
        <dbReference type="SAM" id="MobiDB-lite"/>
    </source>
</evidence>
<evidence type="ECO:0000313" key="2">
    <source>
        <dbReference type="EMBL" id="KAH3697835.1"/>
    </source>
</evidence>
<protein>
    <submittedName>
        <fullName evidence="2">Uncharacterized protein</fullName>
    </submittedName>
</protein>